<evidence type="ECO:0000259" key="2">
    <source>
        <dbReference type="PROSITE" id="PS50125"/>
    </source>
</evidence>
<dbReference type="GO" id="GO:0035556">
    <property type="term" value="P:intracellular signal transduction"/>
    <property type="evidence" value="ECO:0007669"/>
    <property type="project" value="InterPro"/>
</dbReference>
<feature type="transmembrane region" description="Helical" evidence="1">
    <location>
        <begin position="390"/>
        <end position="408"/>
    </location>
</feature>
<dbReference type="Pfam" id="PF05226">
    <property type="entry name" value="CHASE2"/>
    <property type="match status" value="1"/>
</dbReference>
<keyword evidence="1" id="KW-0472">Membrane</keyword>
<dbReference type="InterPro" id="IPR050697">
    <property type="entry name" value="Adenylyl/Guanylyl_Cyclase_3/4"/>
</dbReference>
<dbReference type="Pfam" id="PF00211">
    <property type="entry name" value="Guanylate_cyc"/>
    <property type="match status" value="1"/>
</dbReference>
<feature type="domain" description="Guanylate cyclase" evidence="2">
    <location>
        <begin position="504"/>
        <end position="636"/>
    </location>
</feature>
<accession>A0A6L6PNK0</accession>
<protein>
    <submittedName>
        <fullName evidence="3">CHASE2 domain-containing protein</fullName>
    </submittedName>
</protein>
<organism evidence="3 4">
    <name type="scientific">Duganella radicis</name>
    <dbReference type="NCBI Taxonomy" id="551988"/>
    <lineage>
        <taxon>Bacteria</taxon>
        <taxon>Pseudomonadati</taxon>
        <taxon>Pseudomonadota</taxon>
        <taxon>Betaproteobacteria</taxon>
        <taxon>Burkholderiales</taxon>
        <taxon>Oxalobacteraceae</taxon>
        <taxon>Telluria group</taxon>
        <taxon>Duganella</taxon>
    </lineage>
</organism>
<dbReference type="EMBL" id="WNKY01000036">
    <property type="protein sequence ID" value="MTV40543.1"/>
    <property type="molecule type" value="Genomic_DNA"/>
</dbReference>
<gene>
    <name evidence="3" type="ORF">GM676_23570</name>
</gene>
<dbReference type="GO" id="GO:0009190">
    <property type="term" value="P:cyclic nucleotide biosynthetic process"/>
    <property type="evidence" value="ECO:0007669"/>
    <property type="project" value="InterPro"/>
</dbReference>
<feature type="transmembrane region" description="Helical" evidence="1">
    <location>
        <begin position="415"/>
        <end position="434"/>
    </location>
</feature>
<dbReference type="PANTHER" id="PTHR43081">
    <property type="entry name" value="ADENYLATE CYCLASE, TERMINAL-DIFFERENTIATION SPECIFIC-RELATED"/>
    <property type="match status" value="1"/>
</dbReference>
<dbReference type="PROSITE" id="PS50125">
    <property type="entry name" value="GUANYLATE_CYCLASE_2"/>
    <property type="match status" value="1"/>
</dbReference>
<sequence>MINSSSASIFRILEVKYVTPVTLFQLDTIWNASAPHCTVARKIFPQAHSAAGGKALYLRLILYPPGREAALRGAPAGADQTLTLGQFISSAPLLRAGIAAAAFLLTAWSQWLAPAGARFADEWLRDRFIALRAVATPESRILVVDIDESSLAQYPWPWRARLADLIELLLADGARGVALDILQEKPADAGGDARMVMLARHGPVVLAQLFDFARQPQPLHGGVLAGGVPAASAAGVPAYGYLANHAELAQAAVYTGNIGVVPDPDGTLRWVPMYATFGGKSYPTLARALFDCCAGGAPLAMPPGPLRIPYRRAWSAYNAASAAEVLERKLDPAQVAGKLVLIGSSALSIGDRLATPLGASTAGLLVHAAVLDTLLERQAGHAPAPWPGRWLALLFCGATVALVSYTLARRSAAANVLLLAACSAVWLALAYVIVPHDDDFSSAGPLLSNLFLLAIAVPFHWQLAQQKSRQLLGTLRQYVAKEVVDELLRSDLKDPLKPKQLQVTTLIADMEGYTTHVESLPVEEAARLTTAFLDCLTRPVLEMHGTLDKYTGDGLVAFWGAPLPIADHADLALDAAQSILREVRRMSALRVSEGKAPLRVRIGIESGLAMAGDYGTAFRSIYTAVGDSVNTASRLEQAARDFPHDVIIGAGTVARATRHRFRALGEQRLRGKEKSALLYTLEEA</sequence>
<dbReference type="InterPro" id="IPR001054">
    <property type="entry name" value="A/G_cyclase"/>
</dbReference>
<dbReference type="AlphaFoldDB" id="A0A6L6PNK0"/>
<dbReference type="PANTHER" id="PTHR43081:SF1">
    <property type="entry name" value="ADENYLATE CYCLASE, TERMINAL-DIFFERENTIATION SPECIFIC"/>
    <property type="match status" value="1"/>
</dbReference>
<keyword evidence="1" id="KW-1133">Transmembrane helix</keyword>
<feature type="transmembrane region" description="Helical" evidence="1">
    <location>
        <begin position="446"/>
        <end position="464"/>
    </location>
</feature>
<keyword evidence="4" id="KW-1185">Reference proteome</keyword>
<evidence type="ECO:0000256" key="1">
    <source>
        <dbReference type="SAM" id="Phobius"/>
    </source>
</evidence>
<dbReference type="InterPro" id="IPR007890">
    <property type="entry name" value="CHASE2"/>
</dbReference>
<dbReference type="GO" id="GO:0004016">
    <property type="term" value="F:adenylate cyclase activity"/>
    <property type="evidence" value="ECO:0007669"/>
    <property type="project" value="UniProtKB-ARBA"/>
</dbReference>
<reference evidence="3 4" key="1">
    <citation type="submission" date="2019-11" db="EMBL/GenBank/DDBJ databases">
        <title>Type strains purchased from KCTC, JCM and DSMZ.</title>
        <authorList>
            <person name="Lu H."/>
        </authorList>
    </citation>
    <scope>NUCLEOTIDE SEQUENCE [LARGE SCALE GENOMIC DNA]</scope>
    <source>
        <strain evidence="3 4">KCTC 22382</strain>
    </source>
</reference>
<dbReference type="InterPro" id="IPR029787">
    <property type="entry name" value="Nucleotide_cyclase"/>
</dbReference>
<dbReference type="Proteomes" id="UP000475582">
    <property type="component" value="Unassembled WGS sequence"/>
</dbReference>
<dbReference type="SMART" id="SM01080">
    <property type="entry name" value="CHASE2"/>
    <property type="match status" value="1"/>
</dbReference>
<proteinExistence type="predicted"/>
<dbReference type="Gene3D" id="3.30.70.1230">
    <property type="entry name" value="Nucleotide cyclase"/>
    <property type="match status" value="1"/>
</dbReference>
<dbReference type="OrthoDB" id="9802500at2"/>
<dbReference type="SMART" id="SM00044">
    <property type="entry name" value="CYCc"/>
    <property type="match status" value="1"/>
</dbReference>
<comment type="caution">
    <text evidence="3">The sequence shown here is derived from an EMBL/GenBank/DDBJ whole genome shotgun (WGS) entry which is preliminary data.</text>
</comment>
<name>A0A6L6PNK0_9BURK</name>
<keyword evidence="1" id="KW-0812">Transmembrane</keyword>
<dbReference type="CDD" id="cd07302">
    <property type="entry name" value="CHD"/>
    <property type="match status" value="1"/>
</dbReference>
<evidence type="ECO:0000313" key="3">
    <source>
        <dbReference type="EMBL" id="MTV40543.1"/>
    </source>
</evidence>
<dbReference type="SUPFAM" id="SSF55073">
    <property type="entry name" value="Nucleotide cyclase"/>
    <property type="match status" value="1"/>
</dbReference>
<evidence type="ECO:0000313" key="4">
    <source>
        <dbReference type="Proteomes" id="UP000475582"/>
    </source>
</evidence>